<dbReference type="EMBL" id="LCRD01000043">
    <property type="protein sequence ID" value="KKW29483.1"/>
    <property type="molecule type" value="Genomic_DNA"/>
</dbReference>
<evidence type="ECO:0000313" key="1">
    <source>
        <dbReference type="EMBL" id="KKW29483.1"/>
    </source>
</evidence>
<comment type="caution">
    <text evidence="1">The sequence shown here is derived from an EMBL/GenBank/DDBJ whole genome shotgun (WGS) entry which is preliminary data.</text>
</comment>
<protein>
    <submittedName>
        <fullName evidence="1">Uncharacterized protein</fullName>
    </submittedName>
</protein>
<evidence type="ECO:0000313" key="2">
    <source>
        <dbReference type="Proteomes" id="UP000034846"/>
    </source>
</evidence>
<dbReference type="Proteomes" id="UP000034846">
    <property type="component" value="Unassembled WGS sequence"/>
</dbReference>
<dbReference type="AlphaFoldDB" id="A0A0G1XDW6"/>
<name>A0A0G1XDW6_9BACT</name>
<organism evidence="1 2">
    <name type="scientific">Candidatus Uhrbacteria bacterium GW2011_GWD2_52_7</name>
    <dbReference type="NCBI Taxonomy" id="1618989"/>
    <lineage>
        <taxon>Bacteria</taxon>
        <taxon>Candidatus Uhriibacteriota</taxon>
    </lineage>
</organism>
<sequence>MYEVHVNIAEIRKMVGWIRDHQNEAALNLLENLISLGRVTLEEIGVTQAEYDGFRKFVDIGRPNPRSANRSIP</sequence>
<reference evidence="1 2" key="1">
    <citation type="journal article" date="2015" name="Nature">
        <title>rRNA introns, odd ribosomes, and small enigmatic genomes across a large radiation of phyla.</title>
        <authorList>
            <person name="Brown C.T."/>
            <person name="Hug L.A."/>
            <person name="Thomas B.C."/>
            <person name="Sharon I."/>
            <person name="Castelle C.J."/>
            <person name="Singh A."/>
            <person name="Wilkins M.J."/>
            <person name="Williams K.H."/>
            <person name="Banfield J.F."/>
        </authorList>
    </citation>
    <scope>NUCLEOTIDE SEQUENCE [LARGE SCALE GENOMIC DNA]</scope>
</reference>
<accession>A0A0G1XDW6</accession>
<proteinExistence type="predicted"/>
<gene>
    <name evidence="1" type="ORF">UY72_C0043G0009</name>
</gene>